<dbReference type="Proteomes" id="UP001055172">
    <property type="component" value="Unassembled WGS sequence"/>
</dbReference>
<evidence type="ECO:0000313" key="1">
    <source>
        <dbReference type="EMBL" id="GJC89860.1"/>
    </source>
</evidence>
<dbReference type="EMBL" id="BPPX01000046">
    <property type="protein sequence ID" value="GJC89860.1"/>
    <property type="molecule type" value="Genomic_DNA"/>
</dbReference>
<gene>
    <name evidence="1" type="ORF">ColLi_12698</name>
</gene>
<reference evidence="1 2" key="1">
    <citation type="submission" date="2021-07" db="EMBL/GenBank/DDBJ databases">
        <title>Genome data of Colletotrichum spaethianum.</title>
        <authorList>
            <person name="Utami Y.D."/>
            <person name="Hiruma K."/>
        </authorList>
    </citation>
    <scope>NUCLEOTIDE SEQUENCE [LARGE SCALE GENOMIC DNA]</scope>
    <source>
        <strain evidence="1 2">MAFF 242679</strain>
    </source>
</reference>
<keyword evidence="2" id="KW-1185">Reference proteome</keyword>
<name>A0AA37LY36_9PEZI</name>
<accession>A0AA37LY36</accession>
<protein>
    <submittedName>
        <fullName evidence="1">Uncharacterized protein</fullName>
    </submittedName>
</protein>
<proteinExistence type="predicted"/>
<organism evidence="1 2">
    <name type="scientific">Colletotrichum liriopes</name>
    <dbReference type="NCBI Taxonomy" id="708192"/>
    <lineage>
        <taxon>Eukaryota</taxon>
        <taxon>Fungi</taxon>
        <taxon>Dikarya</taxon>
        <taxon>Ascomycota</taxon>
        <taxon>Pezizomycotina</taxon>
        <taxon>Sordariomycetes</taxon>
        <taxon>Hypocreomycetidae</taxon>
        <taxon>Glomerellales</taxon>
        <taxon>Glomerellaceae</taxon>
        <taxon>Colletotrichum</taxon>
        <taxon>Colletotrichum spaethianum species complex</taxon>
    </lineage>
</organism>
<sequence length="106" mass="12163">MRRLEWTFKVEWMATGRPIRMCRCNRGYVRLERTIRQLSPVTVGVELFEFLRLNTSSCVMGAVVVLLDDPARAYYVDEMLRRLAAATAKKKKNAAAVGEVAKRRVT</sequence>
<comment type="caution">
    <text evidence="1">The sequence shown here is derived from an EMBL/GenBank/DDBJ whole genome shotgun (WGS) entry which is preliminary data.</text>
</comment>
<dbReference type="AlphaFoldDB" id="A0AA37LY36"/>
<evidence type="ECO:0000313" key="2">
    <source>
        <dbReference type="Proteomes" id="UP001055172"/>
    </source>
</evidence>